<dbReference type="AlphaFoldDB" id="A0A834T227"/>
<keyword evidence="2" id="KW-1185">Reference proteome</keyword>
<evidence type="ECO:0000313" key="2">
    <source>
        <dbReference type="Proteomes" id="UP000634136"/>
    </source>
</evidence>
<dbReference type="Proteomes" id="UP000634136">
    <property type="component" value="Unassembled WGS sequence"/>
</dbReference>
<evidence type="ECO:0000313" key="1">
    <source>
        <dbReference type="EMBL" id="KAF7815033.1"/>
    </source>
</evidence>
<dbReference type="OrthoDB" id="1193612at2759"/>
<sequence>MELLVPNLIKCIGNGESASQACSHFPLTMNIEVIEAFPLTCVNELINEETGEWQGGLIQLIFGGDICEYIVQMTRNIMVEED</sequence>
<accession>A0A834T227</accession>
<dbReference type="EMBL" id="JAAIUW010000009">
    <property type="protein sequence ID" value="KAF7815033.1"/>
    <property type="molecule type" value="Genomic_DNA"/>
</dbReference>
<gene>
    <name evidence="1" type="ORF">G2W53_029002</name>
</gene>
<name>A0A834T227_9FABA</name>
<proteinExistence type="predicted"/>
<organism evidence="1 2">
    <name type="scientific">Senna tora</name>
    <dbReference type="NCBI Taxonomy" id="362788"/>
    <lineage>
        <taxon>Eukaryota</taxon>
        <taxon>Viridiplantae</taxon>
        <taxon>Streptophyta</taxon>
        <taxon>Embryophyta</taxon>
        <taxon>Tracheophyta</taxon>
        <taxon>Spermatophyta</taxon>
        <taxon>Magnoliopsida</taxon>
        <taxon>eudicotyledons</taxon>
        <taxon>Gunneridae</taxon>
        <taxon>Pentapetalae</taxon>
        <taxon>rosids</taxon>
        <taxon>fabids</taxon>
        <taxon>Fabales</taxon>
        <taxon>Fabaceae</taxon>
        <taxon>Caesalpinioideae</taxon>
        <taxon>Cassia clade</taxon>
        <taxon>Senna</taxon>
    </lineage>
</organism>
<comment type="caution">
    <text evidence="1">The sequence shown here is derived from an EMBL/GenBank/DDBJ whole genome shotgun (WGS) entry which is preliminary data.</text>
</comment>
<protein>
    <submittedName>
        <fullName evidence="1">Uncharacterized protein</fullName>
    </submittedName>
</protein>
<reference evidence="1" key="1">
    <citation type="submission" date="2020-09" db="EMBL/GenBank/DDBJ databases">
        <title>Genome-Enabled Discovery of Anthraquinone Biosynthesis in Senna tora.</title>
        <authorList>
            <person name="Kang S.-H."/>
            <person name="Pandey R.P."/>
            <person name="Lee C.-M."/>
            <person name="Sim J.-S."/>
            <person name="Jeong J.-T."/>
            <person name="Choi B.-S."/>
            <person name="Jung M."/>
            <person name="Ginzburg D."/>
            <person name="Zhao K."/>
            <person name="Won S.Y."/>
            <person name="Oh T.-J."/>
            <person name="Yu Y."/>
            <person name="Kim N.-H."/>
            <person name="Lee O.R."/>
            <person name="Lee T.-H."/>
            <person name="Bashyal P."/>
            <person name="Kim T.-S."/>
            <person name="Lee W.-H."/>
            <person name="Kawkins C."/>
            <person name="Kim C.-K."/>
            <person name="Kim J.S."/>
            <person name="Ahn B.O."/>
            <person name="Rhee S.Y."/>
            <person name="Sohng J.K."/>
        </authorList>
    </citation>
    <scope>NUCLEOTIDE SEQUENCE</scope>
    <source>
        <tissue evidence="1">Leaf</tissue>
    </source>
</reference>